<name>A0A933GMS5_UNCTE</name>
<gene>
    <name evidence="1" type="ORF">HY730_08955</name>
</gene>
<comment type="caution">
    <text evidence="1">The sequence shown here is derived from an EMBL/GenBank/DDBJ whole genome shotgun (WGS) entry which is preliminary data.</text>
</comment>
<evidence type="ECO:0000313" key="2">
    <source>
        <dbReference type="Proteomes" id="UP000772181"/>
    </source>
</evidence>
<dbReference type="AlphaFoldDB" id="A0A933GMS5"/>
<accession>A0A933GMS5</accession>
<dbReference type="EMBL" id="JACQWF010000392">
    <property type="protein sequence ID" value="MBI4596487.1"/>
    <property type="molecule type" value="Genomic_DNA"/>
</dbReference>
<dbReference type="Proteomes" id="UP000772181">
    <property type="component" value="Unassembled WGS sequence"/>
</dbReference>
<evidence type="ECO:0000313" key="1">
    <source>
        <dbReference type="EMBL" id="MBI4596487.1"/>
    </source>
</evidence>
<organism evidence="1 2">
    <name type="scientific">Tectimicrobiota bacterium</name>
    <dbReference type="NCBI Taxonomy" id="2528274"/>
    <lineage>
        <taxon>Bacteria</taxon>
        <taxon>Pseudomonadati</taxon>
        <taxon>Nitrospinota/Tectimicrobiota group</taxon>
        <taxon>Candidatus Tectimicrobiota</taxon>
    </lineage>
</organism>
<proteinExistence type="predicted"/>
<reference evidence="1" key="1">
    <citation type="submission" date="2020-07" db="EMBL/GenBank/DDBJ databases">
        <title>Huge and variable diversity of episymbiotic CPR bacteria and DPANN archaea in groundwater ecosystems.</title>
        <authorList>
            <person name="He C.Y."/>
            <person name="Keren R."/>
            <person name="Whittaker M."/>
            <person name="Farag I.F."/>
            <person name="Doudna J."/>
            <person name="Cate J.H.D."/>
            <person name="Banfield J.F."/>
        </authorList>
    </citation>
    <scope>NUCLEOTIDE SEQUENCE</scope>
    <source>
        <strain evidence="1">NC_groundwater_1482_Ag_S-0.65um_47_24</strain>
    </source>
</reference>
<protein>
    <submittedName>
        <fullName evidence="1">Uncharacterized protein</fullName>
    </submittedName>
</protein>
<sequence length="46" mass="5228">MASVNIWPAYQDFAQAIAKLTLDEQLSLLEIISARLKKPDIIKNKE</sequence>